<name>A0A1E1JYF8_9HELO</name>
<sequence>MLPIASSDDEDCPFITSKKTHETDPVLSPTHTSKSLTFVHTLAIISALLSPVLLILLALNIYYNSFRHIHDDDAFTRAIFGDLPFTAHPFGSSGHDFFHSDPYDGQASALYHGKPFNASQKRTPWDDIYPSDHLAIETPERFGLWGGLDLSNEGKNKDEWTGQMGFNVGILHQLHCVGILKHTVMTYNRTEESPRLTEFEIYHANHCVEVLREVRLPFLPLF</sequence>
<dbReference type="GO" id="GO:0043386">
    <property type="term" value="P:mycotoxin biosynthetic process"/>
    <property type="evidence" value="ECO:0007669"/>
    <property type="project" value="InterPro"/>
</dbReference>
<dbReference type="Proteomes" id="UP000178912">
    <property type="component" value="Unassembled WGS sequence"/>
</dbReference>
<evidence type="ECO:0000256" key="1">
    <source>
        <dbReference type="ARBA" id="ARBA00035112"/>
    </source>
</evidence>
<comment type="similarity">
    <text evidence="1">Belongs to the ustYa family.</text>
</comment>
<keyword evidence="2" id="KW-0812">Transmembrane</keyword>
<feature type="transmembrane region" description="Helical" evidence="2">
    <location>
        <begin position="38"/>
        <end position="59"/>
    </location>
</feature>
<evidence type="ECO:0000256" key="2">
    <source>
        <dbReference type="SAM" id="Phobius"/>
    </source>
</evidence>
<dbReference type="EMBL" id="FJUX01000006">
    <property type="protein sequence ID" value="CZS90849.1"/>
    <property type="molecule type" value="Genomic_DNA"/>
</dbReference>
<protein>
    <submittedName>
        <fullName evidence="3">Uncharacterized protein</fullName>
    </submittedName>
</protein>
<keyword evidence="4" id="KW-1185">Reference proteome</keyword>
<dbReference type="OrthoDB" id="3687641at2759"/>
<reference evidence="4" key="1">
    <citation type="submission" date="2016-03" db="EMBL/GenBank/DDBJ databases">
        <authorList>
            <person name="Guldener U."/>
        </authorList>
    </citation>
    <scope>NUCLEOTIDE SEQUENCE [LARGE SCALE GENOMIC DNA]</scope>
    <source>
        <strain evidence="4">04CH-RAC-A.6.1</strain>
    </source>
</reference>
<dbReference type="InterPro" id="IPR021765">
    <property type="entry name" value="UstYa-like"/>
</dbReference>
<proteinExistence type="inferred from homology"/>
<accession>A0A1E1JYF8</accession>
<gene>
    <name evidence="3" type="ORF">RAG0_01740</name>
</gene>
<evidence type="ECO:0000313" key="4">
    <source>
        <dbReference type="Proteomes" id="UP000178912"/>
    </source>
</evidence>
<dbReference type="AlphaFoldDB" id="A0A1E1JYF8"/>
<organism evidence="3 4">
    <name type="scientific">Rhynchosporium agropyri</name>
    <dbReference type="NCBI Taxonomy" id="914238"/>
    <lineage>
        <taxon>Eukaryota</taxon>
        <taxon>Fungi</taxon>
        <taxon>Dikarya</taxon>
        <taxon>Ascomycota</taxon>
        <taxon>Pezizomycotina</taxon>
        <taxon>Leotiomycetes</taxon>
        <taxon>Helotiales</taxon>
        <taxon>Ploettnerulaceae</taxon>
        <taxon>Rhynchosporium</taxon>
    </lineage>
</organism>
<dbReference type="Pfam" id="PF11807">
    <property type="entry name" value="UstYa"/>
    <property type="match status" value="1"/>
</dbReference>
<keyword evidence="2" id="KW-0472">Membrane</keyword>
<evidence type="ECO:0000313" key="3">
    <source>
        <dbReference type="EMBL" id="CZS90849.1"/>
    </source>
</evidence>
<keyword evidence="2" id="KW-1133">Transmembrane helix</keyword>